<evidence type="ECO:0000313" key="9">
    <source>
        <dbReference type="EMBL" id="AMY11682.1"/>
    </source>
</evidence>
<dbReference type="GO" id="GO:0048038">
    <property type="term" value="F:quinone binding"/>
    <property type="evidence" value="ECO:0007669"/>
    <property type="project" value="UniProtKB-KW"/>
</dbReference>
<keyword evidence="6" id="KW-1278">Translocase</keyword>
<evidence type="ECO:0000256" key="4">
    <source>
        <dbReference type="ARBA" id="ARBA00022989"/>
    </source>
</evidence>
<comment type="catalytic activity">
    <reaction evidence="6">
        <text>a quinone + NADH + 5 H(+)(in) = a quinol + NAD(+) + 4 H(+)(out)</text>
        <dbReference type="Rhea" id="RHEA:57888"/>
        <dbReference type="ChEBI" id="CHEBI:15378"/>
        <dbReference type="ChEBI" id="CHEBI:24646"/>
        <dbReference type="ChEBI" id="CHEBI:57540"/>
        <dbReference type="ChEBI" id="CHEBI:57945"/>
        <dbReference type="ChEBI" id="CHEBI:132124"/>
    </reaction>
</comment>
<evidence type="ECO:0000256" key="6">
    <source>
        <dbReference type="HAMAP-Rule" id="MF_00445"/>
    </source>
</evidence>
<feature type="transmembrane region" description="Helical" evidence="6">
    <location>
        <begin position="268"/>
        <end position="289"/>
    </location>
</feature>
<reference evidence="9 10" key="1">
    <citation type="journal article" date="2016" name="Genome Announc.">
        <title>First Complete Genome Sequence of a Subdivision 6 Acidobacterium Strain.</title>
        <authorList>
            <person name="Huang S."/>
            <person name="Vieira S."/>
            <person name="Bunk B."/>
            <person name="Riedel T."/>
            <person name="Sproer C."/>
            <person name="Overmann J."/>
        </authorList>
    </citation>
    <scope>NUCLEOTIDE SEQUENCE [LARGE SCALE GENOMIC DNA]</scope>
    <source>
        <strain evidence="10">DSM 100886 HEG_-6_39</strain>
    </source>
</reference>
<evidence type="ECO:0000259" key="8">
    <source>
        <dbReference type="Pfam" id="PF00361"/>
    </source>
</evidence>
<dbReference type="GO" id="GO:0008137">
    <property type="term" value="F:NADH dehydrogenase (ubiquinone) activity"/>
    <property type="evidence" value="ECO:0007669"/>
    <property type="project" value="InterPro"/>
</dbReference>
<protein>
    <recommendedName>
        <fullName evidence="6">NADH-quinone oxidoreductase subunit N</fullName>
        <ecNumber evidence="6">7.1.1.-</ecNumber>
    </recommendedName>
    <alternativeName>
        <fullName evidence="6">NADH dehydrogenase I subunit N</fullName>
    </alternativeName>
    <alternativeName>
        <fullName evidence="6">NDH-1 subunit N</fullName>
    </alternativeName>
</protein>
<keyword evidence="6" id="KW-0874">Quinone</keyword>
<evidence type="ECO:0000313" key="10">
    <source>
        <dbReference type="Proteomes" id="UP000076079"/>
    </source>
</evidence>
<dbReference type="InterPro" id="IPR010096">
    <property type="entry name" value="NADH-Q_OxRdtase_suN/2"/>
</dbReference>
<feature type="transmembrane region" description="Helical" evidence="6">
    <location>
        <begin position="100"/>
        <end position="118"/>
    </location>
</feature>
<accession>A0A143PSW0</accession>
<evidence type="ECO:0000256" key="5">
    <source>
        <dbReference type="ARBA" id="ARBA00023136"/>
    </source>
</evidence>
<keyword evidence="10" id="KW-1185">Reference proteome</keyword>
<proteinExistence type="inferred from homology"/>
<dbReference type="HAMAP" id="MF_00445">
    <property type="entry name" value="NDH1_NuoN_1"/>
    <property type="match status" value="1"/>
</dbReference>
<dbReference type="GO" id="GO:0042773">
    <property type="term" value="P:ATP synthesis coupled electron transport"/>
    <property type="evidence" value="ECO:0007669"/>
    <property type="project" value="InterPro"/>
</dbReference>
<dbReference type="AlphaFoldDB" id="A0A143PSW0"/>
<feature type="transmembrane region" description="Helical" evidence="6">
    <location>
        <begin position="296"/>
        <end position="318"/>
    </location>
</feature>
<gene>
    <name evidence="9" type="primary">nuoN_2</name>
    <name evidence="6" type="synonym">nuoN</name>
    <name evidence="9" type="ORF">LuPra_04940</name>
</gene>
<feature type="transmembrane region" description="Helical" evidence="6">
    <location>
        <begin position="70"/>
        <end position="93"/>
    </location>
</feature>
<dbReference type="PANTHER" id="PTHR22773">
    <property type="entry name" value="NADH DEHYDROGENASE"/>
    <property type="match status" value="1"/>
</dbReference>
<dbReference type="RefSeq" id="WP_110173206.1">
    <property type="nucleotide sequence ID" value="NZ_CP015136.1"/>
</dbReference>
<keyword evidence="4 6" id="KW-1133">Transmembrane helix</keyword>
<dbReference type="InterPro" id="IPR001750">
    <property type="entry name" value="ND/Mrp_TM"/>
</dbReference>
<feature type="transmembrane region" description="Helical" evidence="6">
    <location>
        <begin position="155"/>
        <end position="179"/>
    </location>
</feature>
<feature type="transmembrane region" description="Helical" evidence="6">
    <location>
        <begin position="6"/>
        <end position="24"/>
    </location>
</feature>
<evidence type="ECO:0000256" key="2">
    <source>
        <dbReference type="ARBA" id="ARBA00022519"/>
    </source>
</evidence>
<feature type="domain" description="NADH:quinone oxidoreductase/Mrp antiporter transmembrane" evidence="8">
    <location>
        <begin position="120"/>
        <end position="415"/>
    </location>
</feature>
<reference evidence="10" key="2">
    <citation type="submission" date="2016-04" db="EMBL/GenBank/DDBJ databases">
        <title>First Complete Genome Sequence of a Subdivision 6 Acidobacterium.</title>
        <authorList>
            <person name="Huang S."/>
            <person name="Vieira S."/>
            <person name="Bunk B."/>
            <person name="Riedel T."/>
            <person name="Sproeer C."/>
            <person name="Overmann J."/>
        </authorList>
    </citation>
    <scope>NUCLEOTIDE SEQUENCE [LARGE SCALE GENOMIC DNA]</scope>
    <source>
        <strain evidence="10">DSM 100886 HEG_-6_39</strain>
    </source>
</reference>
<comment type="similarity">
    <text evidence="6">Belongs to the complex I subunit 2 family.</text>
</comment>
<dbReference type="Proteomes" id="UP000076079">
    <property type="component" value="Chromosome"/>
</dbReference>
<feature type="transmembrane region" description="Helical" evidence="6">
    <location>
        <begin position="367"/>
        <end position="389"/>
    </location>
</feature>
<dbReference type="GO" id="GO:0005886">
    <property type="term" value="C:plasma membrane"/>
    <property type="evidence" value="ECO:0007669"/>
    <property type="project" value="UniProtKB-SubCell"/>
</dbReference>
<keyword evidence="5 6" id="KW-0472">Membrane</keyword>
<dbReference type="GO" id="GO:0050136">
    <property type="term" value="F:NADH dehydrogenase (quinone) (non-electrogenic) activity"/>
    <property type="evidence" value="ECO:0007669"/>
    <property type="project" value="UniProtKB-UniRule"/>
</dbReference>
<keyword evidence="6" id="KW-0813">Transport</keyword>
<dbReference type="Pfam" id="PF00361">
    <property type="entry name" value="Proton_antipo_M"/>
    <property type="match status" value="1"/>
</dbReference>
<keyword evidence="6" id="KW-0830">Ubiquinone</keyword>
<keyword evidence="9" id="KW-0560">Oxidoreductase</keyword>
<comment type="subunit">
    <text evidence="6">NDH-1 is composed of 14 different subunits. Subunits NuoA, H, J, K, L, M, N constitute the membrane sector of the complex.</text>
</comment>
<dbReference type="GO" id="GO:0012505">
    <property type="term" value="C:endomembrane system"/>
    <property type="evidence" value="ECO:0007669"/>
    <property type="project" value="UniProtKB-SubCell"/>
</dbReference>
<dbReference type="EC" id="7.1.1.-" evidence="6"/>
<feature type="transmembrane region" description="Helical" evidence="6">
    <location>
        <begin position="36"/>
        <end position="55"/>
    </location>
</feature>
<dbReference type="EMBL" id="CP015136">
    <property type="protein sequence ID" value="AMY11682.1"/>
    <property type="molecule type" value="Genomic_DNA"/>
</dbReference>
<name>A0A143PSW0_LUTPR</name>
<comment type="function">
    <text evidence="6">NDH-1 shuttles electrons from NADH, via FMN and iron-sulfur (Fe-S) centers, to quinones in the respiratory chain. The immediate electron acceptor for the enzyme in this species is believed to be ubiquinone. Couples the redox reaction to proton translocation (for every two electrons transferred, four hydrogen ions are translocated across the cytoplasmic membrane), and thus conserves the redox energy in a proton gradient.</text>
</comment>
<dbReference type="KEGG" id="abac:LuPra_04940"/>
<keyword evidence="6" id="KW-0520">NAD</keyword>
<keyword evidence="3 6" id="KW-0812">Transmembrane</keyword>
<dbReference type="NCBIfam" id="TIGR01770">
    <property type="entry name" value="NDH_I_N"/>
    <property type="match status" value="1"/>
</dbReference>
<feature type="transmembrane region" description="Helical" evidence="6">
    <location>
        <begin position="324"/>
        <end position="346"/>
    </location>
</feature>
<keyword evidence="6" id="KW-1003">Cell membrane</keyword>
<evidence type="ECO:0000256" key="3">
    <source>
        <dbReference type="ARBA" id="ARBA00022692"/>
    </source>
</evidence>
<dbReference type="PATRIC" id="fig|1813736.3.peg.5195"/>
<dbReference type="STRING" id="1855912.LuPra_04940"/>
<feature type="transmembrane region" description="Helical" evidence="6">
    <location>
        <begin position="199"/>
        <end position="224"/>
    </location>
</feature>
<comment type="subcellular location">
    <subcellularLocation>
        <location evidence="6">Cell membrane</location>
        <topology evidence="6">Multi-pass membrane protein</topology>
    </subcellularLocation>
    <subcellularLocation>
        <location evidence="1">Endomembrane system</location>
        <topology evidence="1">Multi-pass membrane protein</topology>
    </subcellularLocation>
    <subcellularLocation>
        <location evidence="7">Membrane</location>
        <topology evidence="7">Multi-pass membrane protein</topology>
    </subcellularLocation>
</comment>
<evidence type="ECO:0000256" key="7">
    <source>
        <dbReference type="RuleBase" id="RU000320"/>
    </source>
</evidence>
<dbReference type="OrthoDB" id="9807568at2"/>
<feature type="transmembrane region" description="Helical" evidence="6">
    <location>
        <begin position="236"/>
        <end position="256"/>
    </location>
</feature>
<organism evidence="9 10">
    <name type="scientific">Luteitalea pratensis</name>
    <dbReference type="NCBI Taxonomy" id="1855912"/>
    <lineage>
        <taxon>Bacteria</taxon>
        <taxon>Pseudomonadati</taxon>
        <taxon>Acidobacteriota</taxon>
        <taxon>Vicinamibacteria</taxon>
        <taxon>Vicinamibacterales</taxon>
        <taxon>Vicinamibacteraceae</taxon>
        <taxon>Luteitalea</taxon>
    </lineage>
</organism>
<keyword evidence="2" id="KW-0997">Cell inner membrane</keyword>
<feature type="transmembrane region" description="Helical" evidence="6">
    <location>
        <begin position="401"/>
        <end position="421"/>
    </location>
</feature>
<evidence type="ECO:0000256" key="1">
    <source>
        <dbReference type="ARBA" id="ARBA00004127"/>
    </source>
</evidence>
<sequence>MMTDLQAIMPILIVTLTAIVTMVAESFQPKGERVPLGGLGLIGLTGAAIASVLLWGRDLTGFGVMRADNFALFIYVTLCVIGILTILFSGVVVDRERIPSGEYFALTLFGISGMMLMAGASDLLVIFLALEVMSLSVYVLTGIRRSSEAGAEAAFKYFLLGAFSSAFFLYGVAFTYGVVGSTRLDQVAATLASQVSGPSVMVILALAFLLVGFAFKVSAVPFHMWTPDAYEGAPTLVTGFMSTGVKAAAFAAFIRVFLSAFEPMHGEWAPIVSALAVATMVLGTTVGVAQGNVKRMLAYSSIAHGGYLLVGLVAANSVGKAGMLFYLASYGVTNVAAFGLMALLSTEDHPHDNVRDFAGLWYRRPTMAAAMTIFLLSLGGLPPTAGFVAKWYVFAAAVQEGYYGLAIIGVLTSVVSVYFYLRIVVMMYMSEDVAVDPAPAVPRSAMAGLALATGAIFYLGVVPTRVINLAVQSVQGLF</sequence>